<dbReference type="GO" id="GO:0016705">
    <property type="term" value="F:oxidoreductase activity, acting on paired donors, with incorporation or reduction of molecular oxygen"/>
    <property type="evidence" value="ECO:0007669"/>
    <property type="project" value="InterPro"/>
</dbReference>
<dbReference type="AlphaFoldDB" id="A0A1J5QLL1"/>
<protein>
    <recommendedName>
        <fullName evidence="2">Luciferase-like monooxygenase</fullName>
    </recommendedName>
</protein>
<dbReference type="Gene3D" id="3.20.20.30">
    <property type="entry name" value="Luciferase-like domain"/>
    <property type="match status" value="1"/>
</dbReference>
<accession>A0A1J5QLL1</accession>
<sequence length="97" mass="10033">MALSLRTGRLGPVVSPDDAASALRELERTAPSAVAELLTGLPGTQVVGTATDAVAALEELVDRTGADELMITGTAYDVQTRIETLEQLAGAWGLRAV</sequence>
<dbReference type="EMBL" id="MLJW01001406">
    <property type="protein sequence ID" value="OIQ78403.1"/>
    <property type="molecule type" value="Genomic_DNA"/>
</dbReference>
<dbReference type="InterPro" id="IPR036661">
    <property type="entry name" value="Luciferase-like_sf"/>
</dbReference>
<name>A0A1J5QLL1_9ZZZZ</name>
<reference evidence="1" key="1">
    <citation type="submission" date="2016-10" db="EMBL/GenBank/DDBJ databases">
        <title>Sequence of Gallionella enrichment culture.</title>
        <authorList>
            <person name="Poehlein A."/>
            <person name="Muehling M."/>
            <person name="Daniel R."/>
        </authorList>
    </citation>
    <scope>NUCLEOTIDE SEQUENCE</scope>
</reference>
<gene>
    <name evidence="1" type="ORF">GALL_398970</name>
</gene>
<evidence type="ECO:0000313" key="1">
    <source>
        <dbReference type="EMBL" id="OIQ78403.1"/>
    </source>
</evidence>
<proteinExistence type="predicted"/>
<comment type="caution">
    <text evidence="1">The sequence shown here is derived from an EMBL/GenBank/DDBJ whole genome shotgun (WGS) entry which is preliminary data.</text>
</comment>
<organism evidence="1">
    <name type="scientific">mine drainage metagenome</name>
    <dbReference type="NCBI Taxonomy" id="410659"/>
    <lineage>
        <taxon>unclassified sequences</taxon>
        <taxon>metagenomes</taxon>
        <taxon>ecological metagenomes</taxon>
    </lineage>
</organism>
<dbReference type="SUPFAM" id="SSF51679">
    <property type="entry name" value="Bacterial luciferase-like"/>
    <property type="match status" value="1"/>
</dbReference>
<evidence type="ECO:0008006" key="2">
    <source>
        <dbReference type="Google" id="ProtNLM"/>
    </source>
</evidence>